<organism evidence="1 2">
    <name type="scientific">Pseudodesulfovibrio nedwellii</name>
    <dbReference type="NCBI Taxonomy" id="2973072"/>
    <lineage>
        <taxon>Bacteria</taxon>
        <taxon>Pseudomonadati</taxon>
        <taxon>Thermodesulfobacteriota</taxon>
        <taxon>Desulfovibrionia</taxon>
        <taxon>Desulfovibrionales</taxon>
        <taxon>Desulfovibrionaceae</taxon>
    </lineage>
</organism>
<name>A0ABN6S6H2_9BACT</name>
<protein>
    <recommendedName>
        <fullName evidence="3">Transposase</fullName>
    </recommendedName>
</protein>
<accession>A0ABN6S6H2</accession>
<gene>
    <name evidence="1" type="ORF">SYK_20570</name>
</gene>
<evidence type="ECO:0000313" key="2">
    <source>
        <dbReference type="Proteomes" id="UP001317742"/>
    </source>
</evidence>
<evidence type="ECO:0008006" key="3">
    <source>
        <dbReference type="Google" id="ProtNLM"/>
    </source>
</evidence>
<proteinExistence type="predicted"/>
<dbReference type="EMBL" id="AP026709">
    <property type="protein sequence ID" value="BDQ37697.1"/>
    <property type="molecule type" value="Genomic_DNA"/>
</dbReference>
<evidence type="ECO:0000313" key="1">
    <source>
        <dbReference type="EMBL" id="BDQ37697.1"/>
    </source>
</evidence>
<dbReference type="Proteomes" id="UP001317742">
    <property type="component" value="Chromosome"/>
</dbReference>
<sequence>MILGIDICPDERYMRLLVVREGAMRKKGFVYPRVFVFVMLSHNPVAFKFHPGSEWIV</sequence>
<keyword evidence="2" id="KW-1185">Reference proteome</keyword>
<reference evidence="1 2" key="1">
    <citation type="submission" date="2022-08" db="EMBL/GenBank/DDBJ databases">
        <title>Genome Sequence of the sulphate-reducing bacterium, Pseudodesulfovibrio sp. SYK.</title>
        <authorList>
            <person name="Kondo R."/>
            <person name="Kataoka T."/>
        </authorList>
    </citation>
    <scope>NUCLEOTIDE SEQUENCE [LARGE SCALE GENOMIC DNA]</scope>
    <source>
        <strain evidence="1 2">SYK</strain>
    </source>
</reference>